<evidence type="ECO:0000256" key="1">
    <source>
        <dbReference type="ARBA" id="ARBA00009369"/>
    </source>
</evidence>
<dbReference type="AlphaFoldDB" id="A0A0G1EES4"/>
<comment type="caution">
    <text evidence="7">The sequence shown here is derived from an EMBL/GenBank/DDBJ whole genome shotgun (WGS) entry which is preliminary data.</text>
</comment>
<dbReference type="GO" id="GO:0005886">
    <property type="term" value="C:plasma membrane"/>
    <property type="evidence" value="ECO:0007669"/>
    <property type="project" value="TreeGrafter"/>
</dbReference>
<proteinExistence type="inferred from homology"/>
<evidence type="ECO:0000313" key="8">
    <source>
        <dbReference type="Proteomes" id="UP000033867"/>
    </source>
</evidence>
<dbReference type="EMBL" id="LCEK01000002">
    <property type="protein sequence ID" value="KKS73023.1"/>
    <property type="molecule type" value="Genomic_DNA"/>
</dbReference>
<feature type="domain" description="Rod shape-determining protein MreC beta-barrel core" evidence="6">
    <location>
        <begin position="133"/>
        <end position="266"/>
    </location>
</feature>
<sequence>MNSPRFFRSFLWLTVLLLVVVILHISGVLHFIETPLTRMLYKGSQALYTLTITGEDDVYLKTLTGEELRQAYMGLQERYNNIVVDVAQIKELQKENENLKEQLQFFSEKDWTYYTGRVTGKQINPFESTILMYIDHASETIPVGAPAITKSGIFVGTVVAVDGNIINIQLLNDGRTKVGASFLNDERTIGVAEGGYGKSIRVNFIPQNEKIAAGDIVVTSGLTQLIPYGLPIGTIETVEKEPYEPFQSAVLTPLAAPNSLEVISIIVEQIAT</sequence>
<evidence type="ECO:0000256" key="4">
    <source>
        <dbReference type="ARBA" id="ARBA00032089"/>
    </source>
</evidence>
<evidence type="ECO:0000256" key="3">
    <source>
        <dbReference type="ARBA" id="ARBA00022960"/>
    </source>
</evidence>
<comment type="similarity">
    <text evidence="1">Belongs to the MreC family.</text>
</comment>
<dbReference type="Gene3D" id="2.40.10.340">
    <property type="entry name" value="Rod shape-determining protein MreC, domain 1"/>
    <property type="match status" value="1"/>
</dbReference>
<organism evidence="7 8">
    <name type="scientific">Candidatus Magasanikbacteria bacterium GW2011_GWE2_42_7</name>
    <dbReference type="NCBI Taxonomy" id="1619052"/>
    <lineage>
        <taxon>Bacteria</taxon>
        <taxon>Candidatus Magasanikiibacteriota</taxon>
    </lineage>
</organism>
<evidence type="ECO:0000256" key="5">
    <source>
        <dbReference type="SAM" id="Coils"/>
    </source>
</evidence>
<evidence type="ECO:0000256" key="2">
    <source>
        <dbReference type="ARBA" id="ARBA00013855"/>
    </source>
</evidence>
<protein>
    <recommendedName>
        <fullName evidence="2">Cell shape-determining protein MreC</fullName>
    </recommendedName>
    <alternativeName>
        <fullName evidence="4">Cell shape protein MreC</fullName>
    </alternativeName>
</protein>
<name>A0A0G1EES4_9BACT</name>
<dbReference type="Gene3D" id="2.40.10.350">
    <property type="entry name" value="Rod shape-determining protein MreC, domain 2"/>
    <property type="match status" value="1"/>
</dbReference>
<dbReference type="PANTHER" id="PTHR34138">
    <property type="entry name" value="CELL SHAPE-DETERMINING PROTEIN MREC"/>
    <property type="match status" value="1"/>
</dbReference>
<dbReference type="InterPro" id="IPR055342">
    <property type="entry name" value="MreC_beta-barrel_core"/>
</dbReference>
<dbReference type="InterPro" id="IPR042175">
    <property type="entry name" value="Cell/Rod_MreC_2"/>
</dbReference>
<feature type="coiled-coil region" evidence="5">
    <location>
        <begin position="82"/>
        <end position="109"/>
    </location>
</feature>
<dbReference type="GO" id="GO:0008360">
    <property type="term" value="P:regulation of cell shape"/>
    <property type="evidence" value="ECO:0007669"/>
    <property type="project" value="UniProtKB-KW"/>
</dbReference>
<evidence type="ECO:0000313" key="7">
    <source>
        <dbReference type="EMBL" id="KKS73023.1"/>
    </source>
</evidence>
<keyword evidence="5" id="KW-0175">Coiled coil</keyword>
<gene>
    <name evidence="7" type="ORF">UV42_C0002G0003</name>
</gene>
<dbReference type="Proteomes" id="UP000033867">
    <property type="component" value="Unassembled WGS sequence"/>
</dbReference>
<keyword evidence="3" id="KW-0133">Cell shape</keyword>
<dbReference type="Pfam" id="PF04085">
    <property type="entry name" value="MreC"/>
    <property type="match status" value="1"/>
</dbReference>
<dbReference type="InterPro" id="IPR007221">
    <property type="entry name" value="MreC"/>
</dbReference>
<evidence type="ECO:0000259" key="6">
    <source>
        <dbReference type="Pfam" id="PF04085"/>
    </source>
</evidence>
<dbReference type="InterPro" id="IPR042177">
    <property type="entry name" value="Cell/Rod_1"/>
</dbReference>
<reference evidence="7 8" key="1">
    <citation type="journal article" date="2015" name="Nature">
        <title>rRNA introns, odd ribosomes, and small enigmatic genomes across a large radiation of phyla.</title>
        <authorList>
            <person name="Brown C.T."/>
            <person name="Hug L.A."/>
            <person name="Thomas B.C."/>
            <person name="Sharon I."/>
            <person name="Castelle C.J."/>
            <person name="Singh A."/>
            <person name="Wilkins M.J."/>
            <person name="Williams K.H."/>
            <person name="Banfield J.F."/>
        </authorList>
    </citation>
    <scope>NUCLEOTIDE SEQUENCE [LARGE SCALE GENOMIC DNA]</scope>
</reference>
<dbReference type="PANTHER" id="PTHR34138:SF1">
    <property type="entry name" value="CELL SHAPE-DETERMINING PROTEIN MREC"/>
    <property type="match status" value="1"/>
</dbReference>
<accession>A0A0G1EES4</accession>